<dbReference type="SUPFAM" id="SSF48403">
    <property type="entry name" value="Ankyrin repeat"/>
    <property type="match status" value="1"/>
</dbReference>
<keyword evidence="3" id="KW-1185">Reference proteome</keyword>
<proteinExistence type="predicted"/>
<dbReference type="InterPro" id="IPR036770">
    <property type="entry name" value="Ankyrin_rpt-contain_sf"/>
</dbReference>
<dbReference type="PANTHER" id="PTHR24121:SF21">
    <property type="entry name" value="ANKYRIN REPEAT FAMILY PROTEIN"/>
    <property type="match status" value="1"/>
</dbReference>
<organism evidence="2 3">
    <name type="scientific">Quercus suber</name>
    <name type="common">Cork oak</name>
    <dbReference type="NCBI Taxonomy" id="58331"/>
    <lineage>
        <taxon>Eukaryota</taxon>
        <taxon>Viridiplantae</taxon>
        <taxon>Streptophyta</taxon>
        <taxon>Embryophyta</taxon>
        <taxon>Tracheophyta</taxon>
        <taxon>Spermatophyta</taxon>
        <taxon>Magnoliopsida</taxon>
        <taxon>eudicotyledons</taxon>
        <taxon>Gunneridae</taxon>
        <taxon>Pentapetalae</taxon>
        <taxon>rosids</taxon>
        <taxon>fabids</taxon>
        <taxon>Fagales</taxon>
        <taxon>Fagaceae</taxon>
        <taxon>Quercus</taxon>
    </lineage>
</organism>
<dbReference type="AlphaFoldDB" id="A0AAW0L6C8"/>
<evidence type="ECO:0000313" key="3">
    <source>
        <dbReference type="Proteomes" id="UP000237347"/>
    </source>
</evidence>
<dbReference type="PROSITE" id="PS50088">
    <property type="entry name" value="ANK_REPEAT"/>
    <property type="match status" value="2"/>
</dbReference>
<feature type="repeat" description="ANK" evidence="1">
    <location>
        <begin position="11"/>
        <end position="43"/>
    </location>
</feature>
<dbReference type="Pfam" id="PF12796">
    <property type="entry name" value="Ank_2"/>
    <property type="match status" value="1"/>
</dbReference>
<dbReference type="InterPro" id="IPR002110">
    <property type="entry name" value="Ankyrin_rpt"/>
</dbReference>
<evidence type="ECO:0000256" key="1">
    <source>
        <dbReference type="PROSITE-ProRule" id="PRU00023"/>
    </source>
</evidence>
<evidence type="ECO:0000313" key="2">
    <source>
        <dbReference type="EMBL" id="KAK7846880.1"/>
    </source>
</evidence>
<dbReference type="PANTHER" id="PTHR24121">
    <property type="entry name" value="NO MECHANORECEPTOR POTENTIAL C, ISOFORM D-RELATED"/>
    <property type="match status" value="1"/>
</dbReference>
<dbReference type="PROSITE" id="PS50297">
    <property type="entry name" value="ANK_REP_REGION"/>
    <property type="match status" value="2"/>
</dbReference>
<sequence>MPDIQRRITTIGETALHIAAAANQEDFVKNLLNRLSRENLAAENNVGNTALHYATAAGNVKIAKLMLEKRSDLPNLGSEEKPLFMAASLGHSQMAQFLYNKTKGIVCGWNQTEQAKLFITCVGGELYGIAMEILMINRNIATARNMEGKTALQLLARNPSAFVSKSRSWLKFKQENSKQASELFKKCLQEYRGDDAVIQNVLFDAAEEGNIECLIMLIRLNLIYYGKQKGGKAYFMLRLRSAMKAYSASLMR</sequence>
<reference evidence="2 3" key="1">
    <citation type="journal article" date="2018" name="Sci. Data">
        <title>The draft genome sequence of cork oak.</title>
        <authorList>
            <person name="Ramos A.M."/>
            <person name="Usie A."/>
            <person name="Barbosa P."/>
            <person name="Barros P.M."/>
            <person name="Capote T."/>
            <person name="Chaves I."/>
            <person name="Simoes F."/>
            <person name="Abreu I."/>
            <person name="Carrasquinho I."/>
            <person name="Faro C."/>
            <person name="Guimaraes J.B."/>
            <person name="Mendonca D."/>
            <person name="Nobrega F."/>
            <person name="Rodrigues L."/>
            <person name="Saibo N.J.M."/>
            <person name="Varela M.C."/>
            <person name="Egas C."/>
            <person name="Matos J."/>
            <person name="Miguel C.M."/>
            <person name="Oliveira M.M."/>
            <person name="Ricardo C.P."/>
            <person name="Goncalves S."/>
        </authorList>
    </citation>
    <scope>NUCLEOTIDE SEQUENCE [LARGE SCALE GENOMIC DNA]</scope>
    <source>
        <strain evidence="3">cv. HL8</strain>
    </source>
</reference>
<accession>A0AAW0L6C8</accession>
<gene>
    <name evidence="2" type="primary">ITN1_37</name>
    <name evidence="2" type="ORF">CFP56_007399</name>
</gene>
<name>A0AAW0L6C8_QUESU</name>
<protein>
    <submittedName>
        <fullName evidence="2">Ankyrin repeat-containing protein itn1</fullName>
    </submittedName>
</protein>
<feature type="repeat" description="ANK" evidence="1">
    <location>
        <begin position="46"/>
        <end position="78"/>
    </location>
</feature>
<dbReference type="Proteomes" id="UP000237347">
    <property type="component" value="Unassembled WGS sequence"/>
</dbReference>
<keyword evidence="1" id="KW-0040">ANK repeat</keyword>
<comment type="caution">
    <text evidence="2">The sequence shown here is derived from an EMBL/GenBank/DDBJ whole genome shotgun (WGS) entry which is preliminary data.</text>
</comment>
<dbReference type="Gene3D" id="1.25.40.20">
    <property type="entry name" value="Ankyrin repeat-containing domain"/>
    <property type="match status" value="1"/>
</dbReference>
<dbReference type="EMBL" id="PKMF04000149">
    <property type="protein sequence ID" value="KAK7846880.1"/>
    <property type="molecule type" value="Genomic_DNA"/>
</dbReference>
<dbReference type="SMART" id="SM00248">
    <property type="entry name" value="ANK"/>
    <property type="match status" value="4"/>
</dbReference>